<evidence type="ECO:0000313" key="5">
    <source>
        <dbReference type="Proteomes" id="UP000310189"/>
    </source>
</evidence>
<name>A0A4T0FX40_9BASI</name>
<evidence type="ECO:0000313" key="4">
    <source>
        <dbReference type="EMBL" id="TIA93409.1"/>
    </source>
</evidence>
<dbReference type="Proteomes" id="UP000310189">
    <property type="component" value="Unassembled WGS sequence"/>
</dbReference>
<dbReference type="GO" id="GO:0006412">
    <property type="term" value="P:translation"/>
    <property type="evidence" value="ECO:0007669"/>
    <property type="project" value="InterPro"/>
</dbReference>
<dbReference type="OrthoDB" id="413436at2759"/>
<organism evidence="4 5">
    <name type="scientific">Wallemia hederae</name>
    <dbReference type="NCBI Taxonomy" id="1540922"/>
    <lineage>
        <taxon>Eukaryota</taxon>
        <taxon>Fungi</taxon>
        <taxon>Dikarya</taxon>
        <taxon>Basidiomycota</taxon>
        <taxon>Wallemiomycotina</taxon>
        <taxon>Wallemiomycetes</taxon>
        <taxon>Wallemiales</taxon>
        <taxon>Wallemiaceae</taxon>
        <taxon>Wallemia</taxon>
    </lineage>
</organism>
<dbReference type="Gene3D" id="1.10.287.1480">
    <property type="match status" value="1"/>
</dbReference>
<reference evidence="4 5" key="1">
    <citation type="submission" date="2019-03" db="EMBL/GenBank/DDBJ databases">
        <title>Sequencing 23 genomes of Wallemia ichthyophaga.</title>
        <authorList>
            <person name="Gostincar C."/>
        </authorList>
    </citation>
    <scope>NUCLEOTIDE SEQUENCE [LARGE SCALE GENOMIC DNA]</scope>
    <source>
        <strain evidence="4 5">EXF-5753</strain>
    </source>
</reference>
<dbReference type="InterPro" id="IPR001209">
    <property type="entry name" value="Ribosomal_uS14"/>
</dbReference>
<evidence type="ECO:0008006" key="6">
    <source>
        <dbReference type="Google" id="ProtNLM"/>
    </source>
</evidence>
<protein>
    <recommendedName>
        <fullName evidence="6">Ribosomal protein S14</fullName>
    </recommendedName>
</protein>
<dbReference type="AlphaFoldDB" id="A0A4T0FX40"/>
<evidence type="ECO:0000256" key="1">
    <source>
        <dbReference type="ARBA" id="ARBA00009083"/>
    </source>
</evidence>
<dbReference type="GO" id="GO:0003735">
    <property type="term" value="F:structural constituent of ribosome"/>
    <property type="evidence" value="ECO:0007669"/>
    <property type="project" value="InterPro"/>
</dbReference>
<dbReference type="EMBL" id="SPNW01000002">
    <property type="protein sequence ID" value="TIA93409.1"/>
    <property type="molecule type" value="Genomic_DNA"/>
</dbReference>
<keyword evidence="2" id="KW-0689">Ribosomal protein</keyword>
<dbReference type="Pfam" id="PF00253">
    <property type="entry name" value="Ribosomal_S14"/>
    <property type="match status" value="1"/>
</dbReference>
<comment type="similarity">
    <text evidence="1">Belongs to the universal ribosomal protein uS14 family.</text>
</comment>
<comment type="caution">
    <text evidence="4">The sequence shown here is derived from an EMBL/GenBank/DDBJ whole genome shotgun (WGS) entry which is preliminary data.</text>
</comment>
<keyword evidence="5" id="KW-1185">Reference proteome</keyword>
<evidence type="ECO:0000256" key="3">
    <source>
        <dbReference type="ARBA" id="ARBA00023274"/>
    </source>
</evidence>
<evidence type="ECO:0000256" key="2">
    <source>
        <dbReference type="ARBA" id="ARBA00022980"/>
    </source>
</evidence>
<dbReference type="SUPFAM" id="SSF57716">
    <property type="entry name" value="Glucocorticoid receptor-like (DNA-binding domain)"/>
    <property type="match status" value="1"/>
</dbReference>
<dbReference type="PANTHER" id="PTHR19836:SF19">
    <property type="entry name" value="SMALL RIBOSOMAL SUBUNIT PROTEIN US14M"/>
    <property type="match status" value="1"/>
</dbReference>
<dbReference type="PANTHER" id="PTHR19836">
    <property type="entry name" value="30S RIBOSOMAL PROTEIN S14"/>
    <property type="match status" value="1"/>
</dbReference>
<gene>
    <name evidence="4" type="ORF">E3P99_00172</name>
</gene>
<keyword evidence="3" id="KW-0687">Ribonucleoprotein</keyword>
<proteinExistence type="inferred from homology"/>
<accession>A0A4T0FX40</accession>
<dbReference type="GO" id="GO:0005763">
    <property type="term" value="C:mitochondrial small ribosomal subunit"/>
    <property type="evidence" value="ECO:0007669"/>
    <property type="project" value="TreeGrafter"/>
</dbReference>
<sequence>MPTGPSSRVLRDMARREMVAKREVQRRAYLYVARNTELPSQVRHQAQLSLNSFESASRPTMIRNRCKVTGRGSGLQQGLTRFQFRLQALRDELEGVHKASW</sequence>